<dbReference type="InterPro" id="IPR036259">
    <property type="entry name" value="MFS_trans_sf"/>
</dbReference>
<feature type="transmembrane region" description="Helical" evidence="5">
    <location>
        <begin position="163"/>
        <end position="184"/>
    </location>
</feature>
<dbReference type="PANTHER" id="PTHR23121">
    <property type="entry name" value="SODIUM-DEPENDENT GLUCOSE TRANSPORTER 1"/>
    <property type="match status" value="1"/>
</dbReference>
<dbReference type="Pfam" id="PF07690">
    <property type="entry name" value="MFS_1"/>
    <property type="match status" value="1"/>
</dbReference>
<dbReference type="SUPFAM" id="SSF103473">
    <property type="entry name" value="MFS general substrate transporter"/>
    <property type="match status" value="1"/>
</dbReference>
<sequence>MGLSNEEVNKNKSSPQHDFKDLEVNDNDVHIEEREGLNKSILEEDSEKEGILARLRRDAIYREKYLISLGIMWSFFVLGWTMGQFGPSLLDLRIITSTSLKQASAFMTGHSVGILVGSVVLGIIFDKMKQEKTYCVAWTVLTMMFILAVIPWCYIYELMVAMHVFKGLAGGGLDTTGNALLISIWRDDGKSFLQSIQFAFAIGGAISPFVTSPFLAPEKDMNITSAITGNESIANYTNNATTSDSGNFPWTESRLYVPYSIAAFLALTATVTLFVLACTSDRPTDVQTKSSEDDSVGEERKTQKLSTGIKAFVLIILMVFLGIDCAMEDGFNNFLAIFCVSELKWTKHMASNVTAVFWISFTIARFLGIFLVRIFKPIKLIFFLIVLMIIGFAGFFTAAHFKFYEGIWISSAIVGLAMSMIFPLVFAWTEESILPVTGFVASLFLIACSMGTMINPIVLGFLMENSTPMWFPYLLLGESVITFLVLCLVWTVASHISRLKNTFRDEKIEIRSEDQDNPEHKSFIAESELNEERL</sequence>
<evidence type="ECO:0008006" key="8">
    <source>
        <dbReference type="Google" id="ProtNLM"/>
    </source>
</evidence>
<feature type="transmembrane region" description="Helical" evidence="5">
    <location>
        <begin position="305"/>
        <end position="323"/>
    </location>
</feature>
<dbReference type="Proteomes" id="UP000005408">
    <property type="component" value="Unassembled WGS sequence"/>
</dbReference>
<evidence type="ECO:0000256" key="3">
    <source>
        <dbReference type="ARBA" id="ARBA00023136"/>
    </source>
</evidence>
<evidence type="ECO:0000256" key="5">
    <source>
        <dbReference type="SAM" id="Phobius"/>
    </source>
</evidence>
<evidence type="ECO:0000256" key="1">
    <source>
        <dbReference type="ARBA" id="ARBA00022692"/>
    </source>
</evidence>
<feature type="transmembrane region" description="Helical" evidence="5">
    <location>
        <begin position="355"/>
        <end position="375"/>
    </location>
</feature>
<feature type="region of interest" description="Disordered" evidence="4">
    <location>
        <begin position="1"/>
        <end position="25"/>
    </location>
</feature>
<feature type="transmembrane region" description="Helical" evidence="5">
    <location>
        <begin position="103"/>
        <end position="124"/>
    </location>
</feature>
<dbReference type="GO" id="GO:0022857">
    <property type="term" value="F:transmembrane transporter activity"/>
    <property type="evidence" value="ECO:0007669"/>
    <property type="project" value="InterPro"/>
</dbReference>
<feature type="transmembrane region" description="Helical" evidence="5">
    <location>
        <begin position="407"/>
        <end position="429"/>
    </location>
</feature>
<evidence type="ECO:0000313" key="7">
    <source>
        <dbReference type="Proteomes" id="UP000005408"/>
    </source>
</evidence>
<feature type="region of interest" description="Disordered" evidence="4">
    <location>
        <begin position="511"/>
        <end position="534"/>
    </location>
</feature>
<keyword evidence="3 5" id="KW-0472">Membrane</keyword>
<keyword evidence="2 5" id="KW-1133">Transmembrane helix</keyword>
<keyword evidence="7" id="KW-1185">Reference proteome</keyword>
<evidence type="ECO:0000256" key="2">
    <source>
        <dbReference type="ARBA" id="ARBA00022989"/>
    </source>
</evidence>
<dbReference type="PANTHER" id="PTHR23121:SF9">
    <property type="entry name" value="SODIUM-DEPENDENT GLUCOSE TRANSPORTER 1"/>
    <property type="match status" value="1"/>
</dbReference>
<feature type="compositionally biased region" description="Basic and acidic residues" evidence="4">
    <location>
        <begin position="7"/>
        <end position="25"/>
    </location>
</feature>
<feature type="transmembrane region" description="Helical" evidence="5">
    <location>
        <begin position="196"/>
        <end position="216"/>
    </location>
</feature>
<dbReference type="EnsemblMetazoa" id="G32257.5">
    <property type="protein sequence ID" value="G32257.5:cds"/>
    <property type="gene ID" value="G32257"/>
</dbReference>
<proteinExistence type="predicted"/>
<feature type="transmembrane region" description="Helical" evidence="5">
    <location>
        <begin position="470"/>
        <end position="493"/>
    </location>
</feature>
<dbReference type="InterPro" id="IPR011701">
    <property type="entry name" value="MFS"/>
</dbReference>
<organism evidence="6 7">
    <name type="scientific">Magallana gigas</name>
    <name type="common">Pacific oyster</name>
    <name type="synonym">Crassostrea gigas</name>
    <dbReference type="NCBI Taxonomy" id="29159"/>
    <lineage>
        <taxon>Eukaryota</taxon>
        <taxon>Metazoa</taxon>
        <taxon>Spiralia</taxon>
        <taxon>Lophotrochozoa</taxon>
        <taxon>Mollusca</taxon>
        <taxon>Bivalvia</taxon>
        <taxon>Autobranchia</taxon>
        <taxon>Pteriomorphia</taxon>
        <taxon>Ostreida</taxon>
        <taxon>Ostreoidea</taxon>
        <taxon>Ostreidae</taxon>
        <taxon>Magallana</taxon>
    </lineage>
</organism>
<dbReference type="AlphaFoldDB" id="A0A8W8M8D2"/>
<feature type="transmembrane region" description="Helical" evidence="5">
    <location>
        <begin position="256"/>
        <end position="279"/>
    </location>
</feature>
<feature type="compositionally biased region" description="Basic and acidic residues" evidence="4">
    <location>
        <begin position="511"/>
        <end position="523"/>
    </location>
</feature>
<feature type="transmembrane region" description="Helical" evidence="5">
    <location>
        <begin position="65"/>
        <end position="83"/>
    </location>
</feature>
<name>A0A8W8M8D2_MAGGI</name>
<feature type="transmembrane region" description="Helical" evidence="5">
    <location>
        <begin position="380"/>
        <end position="401"/>
    </location>
</feature>
<reference evidence="6" key="1">
    <citation type="submission" date="2022-08" db="UniProtKB">
        <authorList>
            <consortium name="EnsemblMetazoa"/>
        </authorList>
    </citation>
    <scope>IDENTIFICATION</scope>
    <source>
        <strain evidence="6">05x7-T-G4-1.051#20</strain>
    </source>
</reference>
<evidence type="ECO:0000313" key="6">
    <source>
        <dbReference type="EnsemblMetazoa" id="G32257.3:cds"/>
    </source>
</evidence>
<protein>
    <recommendedName>
        <fullName evidence="8">Sodium-dependent glucose transporter 1</fullName>
    </recommendedName>
</protein>
<evidence type="ECO:0000256" key="4">
    <source>
        <dbReference type="SAM" id="MobiDB-lite"/>
    </source>
</evidence>
<accession>A0A8W8M8D2</accession>
<feature type="transmembrane region" description="Helical" evidence="5">
    <location>
        <begin position="136"/>
        <end position="157"/>
    </location>
</feature>
<feature type="transmembrane region" description="Helical" evidence="5">
    <location>
        <begin position="436"/>
        <end position="458"/>
    </location>
</feature>
<keyword evidence="1 5" id="KW-0812">Transmembrane</keyword>
<dbReference type="EnsemblMetazoa" id="G32257.3">
    <property type="protein sequence ID" value="G32257.3:cds"/>
    <property type="gene ID" value="G32257"/>
</dbReference>
<dbReference type="Gene3D" id="1.20.1250.20">
    <property type="entry name" value="MFS general substrate transporter like domains"/>
    <property type="match status" value="2"/>
</dbReference>